<gene>
    <name evidence="8" type="ORF">QH73_0001940</name>
</gene>
<dbReference type="Pfam" id="PF25967">
    <property type="entry name" value="RND-MFP_C"/>
    <property type="match status" value="1"/>
</dbReference>
<evidence type="ECO:0000259" key="7">
    <source>
        <dbReference type="Pfam" id="PF25967"/>
    </source>
</evidence>
<evidence type="ECO:0000313" key="9">
    <source>
        <dbReference type="Proteomes" id="UP000031532"/>
    </source>
</evidence>
<organism evidence="8 9">
    <name type="scientific">Scytonema millei VB511283</name>
    <dbReference type="NCBI Taxonomy" id="1245923"/>
    <lineage>
        <taxon>Bacteria</taxon>
        <taxon>Bacillati</taxon>
        <taxon>Cyanobacteriota</taxon>
        <taxon>Cyanophyceae</taxon>
        <taxon>Nostocales</taxon>
        <taxon>Scytonemataceae</taxon>
        <taxon>Scytonema</taxon>
    </lineage>
</organism>
<protein>
    <submittedName>
        <fullName evidence="8">HlyD family efflux transporter periplasmic adaptor subunit</fullName>
    </submittedName>
</protein>
<dbReference type="SUPFAM" id="SSF111369">
    <property type="entry name" value="HlyD-like secretion proteins"/>
    <property type="match status" value="2"/>
</dbReference>
<keyword evidence="5" id="KW-1133">Transmembrane helix</keyword>
<evidence type="ECO:0000256" key="4">
    <source>
        <dbReference type="SAM" id="MobiDB-lite"/>
    </source>
</evidence>
<keyword evidence="5" id="KW-0812">Transmembrane</keyword>
<name>A0A9X5I2Y9_9CYAN</name>
<proteinExistence type="predicted"/>
<dbReference type="InterPro" id="IPR058625">
    <property type="entry name" value="MdtA-like_BSH"/>
</dbReference>
<dbReference type="Gene3D" id="2.40.50.100">
    <property type="match status" value="1"/>
</dbReference>
<dbReference type="Gene3D" id="1.10.287.470">
    <property type="entry name" value="Helix hairpin bin"/>
    <property type="match status" value="1"/>
</dbReference>
<dbReference type="AlphaFoldDB" id="A0A9X5I2Y9"/>
<sequence length="507" mass="55495">MIRSHPFLSRAVLTTLVAAPLGIMAVLAIAVLVPATKNPESKIYASSIGYPALQRLTGKAIAVKTIPVAPKTLEDNVAAPGESVALHKIDLRPQVSGPVEQVYIEEGQSVQKGQPLVQFQQEPYKNAVDAARNNAAISEMALLNLQKSAPVKLAKLKTDVELAKHRLAIASTKVQDMNSLVEKELKDQVVDGQHRLAIAQKKLQQMNSLVQEGAISKFQLYDIQDSYLARKKDLDSTKRQTINAQIQLYGSQDFYTTLQQNLLGAQQELAHTQQEIDNELGNARLKLQNDKIALQNALKNLHNTVLYAPMDGLVSWVNIDRGELAGVRASRPLVSISKDFAIRAYIDQAQINAIKVGDLATVRLMSYPGRTFQGKVIRLNPTILTSGGKRPKGGIDRRYTYSVWIAVDDLQMAAGLQGYVQFNKDKANLAIPESAVIHLSGGEGMVMIAEAGQAVVKPVKMGRIFDNQREILSGLEPGEQVVLSPRGINPGDRLEVKNQKSEVKSQN</sequence>
<dbReference type="PANTHER" id="PTHR32347:SF23">
    <property type="entry name" value="BLL5650 PROTEIN"/>
    <property type="match status" value="1"/>
</dbReference>
<reference evidence="8 9" key="1">
    <citation type="journal article" date="2015" name="Genome Announc.">
        <title>Draft Genome Sequence of the Terrestrial Cyanobacterium Scytonema millei VB511283, Isolated from Eastern India.</title>
        <authorList>
            <person name="Sen D."/>
            <person name="Chandrababunaidu M.M."/>
            <person name="Singh D."/>
            <person name="Sanghi N."/>
            <person name="Ghorai A."/>
            <person name="Mishra G.P."/>
            <person name="Madduluri M."/>
            <person name="Adhikary S.P."/>
            <person name="Tripathy S."/>
        </authorList>
    </citation>
    <scope>NUCLEOTIDE SEQUENCE [LARGE SCALE GENOMIC DNA]</scope>
    <source>
        <strain evidence="8 9">VB511283</strain>
    </source>
</reference>
<dbReference type="PRINTS" id="PR01490">
    <property type="entry name" value="RTXTOXIND"/>
</dbReference>
<keyword evidence="2 3" id="KW-0175">Coiled coil</keyword>
<dbReference type="Gene3D" id="2.40.30.170">
    <property type="match status" value="1"/>
</dbReference>
<evidence type="ECO:0000259" key="6">
    <source>
        <dbReference type="Pfam" id="PF25917"/>
    </source>
</evidence>
<keyword evidence="9" id="KW-1185">Reference proteome</keyword>
<evidence type="ECO:0000256" key="3">
    <source>
        <dbReference type="SAM" id="Coils"/>
    </source>
</evidence>
<comment type="caution">
    <text evidence="8">The sequence shown here is derived from an EMBL/GenBank/DDBJ whole genome shotgun (WGS) entry which is preliminary data.</text>
</comment>
<evidence type="ECO:0000256" key="5">
    <source>
        <dbReference type="SAM" id="Phobius"/>
    </source>
</evidence>
<dbReference type="RefSeq" id="WP_039715021.1">
    <property type="nucleotide sequence ID" value="NZ_JTJC03000001.1"/>
</dbReference>
<keyword evidence="5" id="KW-0472">Membrane</keyword>
<dbReference type="OrthoDB" id="9806939at2"/>
<feature type="compositionally biased region" description="Basic and acidic residues" evidence="4">
    <location>
        <begin position="492"/>
        <end position="507"/>
    </location>
</feature>
<evidence type="ECO:0000256" key="2">
    <source>
        <dbReference type="ARBA" id="ARBA00023054"/>
    </source>
</evidence>
<evidence type="ECO:0000313" key="8">
    <source>
        <dbReference type="EMBL" id="NHC33435.1"/>
    </source>
</evidence>
<dbReference type="Proteomes" id="UP000031532">
    <property type="component" value="Unassembled WGS sequence"/>
</dbReference>
<feature type="transmembrane region" description="Helical" evidence="5">
    <location>
        <begin position="12"/>
        <end position="33"/>
    </location>
</feature>
<comment type="subcellular location">
    <subcellularLocation>
        <location evidence="1">Cell envelope</location>
    </subcellularLocation>
</comment>
<dbReference type="Gene3D" id="2.40.420.20">
    <property type="match status" value="1"/>
</dbReference>
<feature type="domain" description="Multidrug resistance protein MdtA-like barrel-sandwich hybrid" evidence="6">
    <location>
        <begin position="88"/>
        <end position="331"/>
    </location>
</feature>
<evidence type="ECO:0000256" key="1">
    <source>
        <dbReference type="ARBA" id="ARBA00004196"/>
    </source>
</evidence>
<dbReference type="InterPro" id="IPR058627">
    <property type="entry name" value="MdtA-like_C"/>
</dbReference>
<dbReference type="InterPro" id="IPR050465">
    <property type="entry name" value="UPF0194_transport"/>
</dbReference>
<dbReference type="PANTHER" id="PTHR32347">
    <property type="entry name" value="EFFLUX SYSTEM COMPONENT YKNX-RELATED"/>
    <property type="match status" value="1"/>
</dbReference>
<feature type="domain" description="Multidrug resistance protein MdtA-like C-terminal permuted SH3" evidence="7">
    <location>
        <begin position="430"/>
        <end position="484"/>
    </location>
</feature>
<feature type="coiled-coil region" evidence="3">
    <location>
        <begin position="255"/>
        <end position="304"/>
    </location>
</feature>
<feature type="region of interest" description="Disordered" evidence="4">
    <location>
        <begin position="482"/>
        <end position="507"/>
    </location>
</feature>
<dbReference type="GO" id="GO:0030313">
    <property type="term" value="C:cell envelope"/>
    <property type="evidence" value="ECO:0007669"/>
    <property type="project" value="UniProtKB-SubCell"/>
</dbReference>
<dbReference type="Pfam" id="PF25917">
    <property type="entry name" value="BSH_RND"/>
    <property type="match status" value="1"/>
</dbReference>
<dbReference type="EMBL" id="JTJC03000001">
    <property type="protein sequence ID" value="NHC33435.1"/>
    <property type="molecule type" value="Genomic_DNA"/>
</dbReference>
<accession>A0A9X5I2Y9</accession>